<dbReference type="SMR" id="A0A803LA61"/>
<proteinExistence type="predicted"/>
<dbReference type="AlphaFoldDB" id="A0A803LA61"/>
<evidence type="ECO:0000313" key="4">
    <source>
        <dbReference type="Proteomes" id="UP000596660"/>
    </source>
</evidence>
<keyword evidence="1" id="KW-0813">Transport</keyword>
<organism evidence="3 4">
    <name type="scientific">Chenopodium quinoa</name>
    <name type="common">Quinoa</name>
    <dbReference type="NCBI Taxonomy" id="63459"/>
    <lineage>
        <taxon>Eukaryota</taxon>
        <taxon>Viridiplantae</taxon>
        <taxon>Streptophyta</taxon>
        <taxon>Embryophyta</taxon>
        <taxon>Tracheophyta</taxon>
        <taxon>Spermatophyta</taxon>
        <taxon>Magnoliopsida</taxon>
        <taxon>eudicotyledons</taxon>
        <taxon>Gunneridae</taxon>
        <taxon>Pentapetalae</taxon>
        <taxon>Caryophyllales</taxon>
        <taxon>Chenopodiaceae</taxon>
        <taxon>Chenopodioideae</taxon>
        <taxon>Atripliceae</taxon>
        <taxon>Chenopodium</taxon>
    </lineage>
</organism>
<name>A0A803LA61_CHEQI</name>
<dbReference type="SUPFAM" id="SSF110004">
    <property type="entry name" value="Glycolipid transfer protein, GLTP"/>
    <property type="match status" value="1"/>
</dbReference>
<evidence type="ECO:0000313" key="3">
    <source>
        <dbReference type="EnsemblPlants" id="AUR62008750-RA:cds"/>
    </source>
</evidence>
<dbReference type="GO" id="GO:0016020">
    <property type="term" value="C:membrane"/>
    <property type="evidence" value="ECO:0007669"/>
    <property type="project" value="TreeGrafter"/>
</dbReference>
<dbReference type="GO" id="GO:1902387">
    <property type="term" value="F:ceramide 1-phosphate binding"/>
    <property type="evidence" value="ECO:0007669"/>
    <property type="project" value="TreeGrafter"/>
</dbReference>
<keyword evidence="4" id="KW-1185">Reference proteome</keyword>
<sequence length="202" mass="22880">MEGNVFTRAVEGVKLIRSEEGIILTKPFLDLCRLLLPLIDKFGSQMSCIKADVACNVTKLELKYASNPSKYSNLCTMTKEEVDSKIARSSSSCTHALVWLNRAMDFMVQFFRNLLEHPEWSMTQACTDSYKRTLKKWHGWMAISTFKVLIKLAPDRKKFMCSIGGSVEINAEIEKLCRTFASVLEENHKILASFGVDDIKAP</sequence>
<dbReference type="GO" id="GO:1902388">
    <property type="term" value="F:ceramide 1-phosphate transfer activity"/>
    <property type="evidence" value="ECO:0007669"/>
    <property type="project" value="TreeGrafter"/>
</dbReference>
<dbReference type="Gene3D" id="1.10.3520.10">
    <property type="entry name" value="Glycolipid transfer protein"/>
    <property type="match status" value="1"/>
</dbReference>
<evidence type="ECO:0000259" key="2">
    <source>
        <dbReference type="Pfam" id="PF08718"/>
    </source>
</evidence>
<reference evidence="3" key="2">
    <citation type="submission" date="2021-03" db="UniProtKB">
        <authorList>
            <consortium name="EnsemblPlants"/>
        </authorList>
    </citation>
    <scope>IDENTIFICATION</scope>
</reference>
<dbReference type="OMA" id="MSCIKAD"/>
<accession>A0A803LA61</accession>
<dbReference type="Gramene" id="AUR62008750-RA">
    <property type="protein sequence ID" value="AUR62008750-RA:cds"/>
    <property type="gene ID" value="AUR62008750"/>
</dbReference>
<dbReference type="Proteomes" id="UP000596660">
    <property type="component" value="Unplaced"/>
</dbReference>
<reference evidence="3" key="1">
    <citation type="journal article" date="2017" name="Nature">
        <title>The genome of Chenopodium quinoa.</title>
        <authorList>
            <person name="Jarvis D.E."/>
            <person name="Ho Y.S."/>
            <person name="Lightfoot D.J."/>
            <person name="Schmoeckel S.M."/>
            <person name="Li B."/>
            <person name="Borm T.J.A."/>
            <person name="Ohyanagi H."/>
            <person name="Mineta K."/>
            <person name="Michell C.T."/>
            <person name="Saber N."/>
            <person name="Kharbatia N.M."/>
            <person name="Rupper R.R."/>
            <person name="Sharp A.R."/>
            <person name="Dally N."/>
            <person name="Boughton B.A."/>
            <person name="Woo Y.H."/>
            <person name="Gao G."/>
            <person name="Schijlen E.G.W.M."/>
            <person name="Guo X."/>
            <person name="Momin A.A."/>
            <person name="Negrao S."/>
            <person name="Al-Babili S."/>
            <person name="Gehring C."/>
            <person name="Roessner U."/>
            <person name="Jung C."/>
            <person name="Murphy K."/>
            <person name="Arold S.T."/>
            <person name="Gojobori T."/>
            <person name="van der Linden C.G."/>
            <person name="van Loo E.N."/>
            <person name="Jellen E.N."/>
            <person name="Maughan P.J."/>
            <person name="Tester M."/>
        </authorList>
    </citation>
    <scope>NUCLEOTIDE SEQUENCE [LARGE SCALE GENOMIC DNA]</scope>
    <source>
        <strain evidence="3">cv. PI 614886</strain>
    </source>
</reference>
<evidence type="ECO:0000256" key="1">
    <source>
        <dbReference type="ARBA" id="ARBA00022448"/>
    </source>
</evidence>
<feature type="domain" description="Glycolipid transfer protein" evidence="2">
    <location>
        <begin position="23"/>
        <end position="164"/>
    </location>
</feature>
<dbReference type="InterPro" id="IPR014830">
    <property type="entry name" value="Glycolipid_transfer_prot_dom"/>
</dbReference>
<dbReference type="GO" id="GO:0005829">
    <property type="term" value="C:cytosol"/>
    <property type="evidence" value="ECO:0007669"/>
    <property type="project" value="TreeGrafter"/>
</dbReference>
<dbReference type="PANTHER" id="PTHR10219">
    <property type="entry name" value="GLYCOLIPID TRANSFER PROTEIN-RELATED"/>
    <property type="match status" value="1"/>
</dbReference>
<dbReference type="Pfam" id="PF08718">
    <property type="entry name" value="GLTP"/>
    <property type="match status" value="1"/>
</dbReference>
<protein>
    <recommendedName>
        <fullName evidence="2">Glycolipid transfer protein domain-containing protein</fullName>
    </recommendedName>
</protein>
<dbReference type="InterPro" id="IPR036497">
    <property type="entry name" value="GLTP_sf"/>
</dbReference>
<dbReference type="PANTHER" id="PTHR10219:SF25">
    <property type="entry name" value="PLECKSTRIN HOMOLOGY DOMAIN-CONTAINING FAMILY A MEMBER 8"/>
    <property type="match status" value="1"/>
</dbReference>
<dbReference type="EnsemblPlants" id="AUR62008750-RA">
    <property type="protein sequence ID" value="AUR62008750-RA:cds"/>
    <property type="gene ID" value="AUR62008750"/>
</dbReference>